<keyword evidence="2" id="KW-1185">Reference proteome</keyword>
<dbReference type="Proteomes" id="UP001211907">
    <property type="component" value="Unassembled WGS sequence"/>
</dbReference>
<organism evidence="1 2">
    <name type="scientific">Physocladia obscura</name>
    <dbReference type="NCBI Taxonomy" id="109957"/>
    <lineage>
        <taxon>Eukaryota</taxon>
        <taxon>Fungi</taxon>
        <taxon>Fungi incertae sedis</taxon>
        <taxon>Chytridiomycota</taxon>
        <taxon>Chytridiomycota incertae sedis</taxon>
        <taxon>Chytridiomycetes</taxon>
        <taxon>Chytridiales</taxon>
        <taxon>Chytriomycetaceae</taxon>
        <taxon>Physocladia</taxon>
    </lineage>
</organism>
<dbReference type="InterPro" id="IPR040401">
    <property type="entry name" value="CCDC162"/>
</dbReference>
<dbReference type="AlphaFoldDB" id="A0AAD5T776"/>
<proteinExistence type="predicted"/>
<comment type="caution">
    <text evidence="1">The sequence shown here is derived from an EMBL/GenBank/DDBJ whole genome shotgun (WGS) entry which is preliminary data.</text>
</comment>
<reference evidence="1" key="1">
    <citation type="submission" date="2020-05" db="EMBL/GenBank/DDBJ databases">
        <title>Phylogenomic resolution of chytrid fungi.</title>
        <authorList>
            <person name="Stajich J.E."/>
            <person name="Amses K."/>
            <person name="Simmons R."/>
            <person name="Seto K."/>
            <person name="Myers J."/>
            <person name="Bonds A."/>
            <person name="Quandt C.A."/>
            <person name="Barry K."/>
            <person name="Liu P."/>
            <person name="Grigoriev I."/>
            <person name="Longcore J.E."/>
            <person name="James T.Y."/>
        </authorList>
    </citation>
    <scope>NUCLEOTIDE SEQUENCE</scope>
    <source>
        <strain evidence="1">JEL0513</strain>
    </source>
</reference>
<dbReference type="PANTHER" id="PTHR33331:SF13">
    <property type="entry name" value="COILED-COIL DOMAIN CONTAINING 162"/>
    <property type="match status" value="1"/>
</dbReference>
<dbReference type="PANTHER" id="PTHR33331">
    <property type="entry name" value="COILED-COIL DOMAIN-CONTAINING PROTEIN 162"/>
    <property type="match status" value="1"/>
</dbReference>
<gene>
    <name evidence="1" type="ORF">HK100_006142</name>
</gene>
<evidence type="ECO:0000313" key="1">
    <source>
        <dbReference type="EMBL" id="KAJ3131653.1"/>
    </source>
</evidence>
<accession>A0AAD5T776</accession>
<sequence length="1195" mass="137285">MSSGKIKKEIEQEWDLSEELDNSGILEKLKEFFLRKSFYALEESSLLLSRWQRFCKTSHGLVNHMNSFQQHFQRLKAEFTDCVHRFERLSEAYSEQQKLQKIQQAIEEQARIQAERKGLFTKKNVIGNVGTLATEALKLRKATDKEAREISAAAAKIELEKHRLGEDEQQPSPEMRDPGFELSDLTVYLRYLLTKSKSRHNIEIFRRRAKTMLHSDRVQILREYKLISSVSPGSDFFETLEDYDGVNLFVDSAPFKTPKVEDFIIEFEILCAHFNIETSILQEDGRPFSYEIDGRFTCKFFEQVLETNFQPYDQPLEDLKAQQQPNNQFTSSSVPISDRQGLDTKSASIEHAHAVLTTSGIAIPTPPRLKIFDWMSDSIITPEADICQEKQADSLRQYKDVDFELMCELDLIKCSDMDIVQHRLKENSKKIWELGTRAPNSKPLMTKAGVLSKPGSRAMQDPAKVFNNDQNRLPETFDLGMMLPDGRDHLSDHHVLDGKKQMYGQILKTNEEFRAAEQDLGTERKHNSIVEPTISTIFAEHEVNSYMLLRLCRIRELRNILGRQLNFFRSVERRVNFDLRQSRLRVSKIDKLEPFKPVNEKLASILKNHMGVFDVDENSKNNSKVEISPEDLRTIKNGAPEIEDQNGVSIIYDSAIADLQNIEAEMLKMATIYINNGLYGRVVASASFFDDLLLKRDKNKSDIKDVTFINPSVDRAQLLLELFDSEVKFQTAKIEAQYFSRDYALSTKNLQIQSSFMLDVITSTILNHRDWIKNSVRKVTVEKDGTDKTGGIGSAIPTGLPWLIDTSTSGNITMHHPAISIKIVEVVPFLSSIIDIIFEAQHYTRELFSLLQVILNKEQQVGTPIWPAVECVVWRGLSKIWRELSDHGFKLPAKGKRIVNNLDSWDWLENPLLPDLILAEKYSPFDLSQSSEAGNFIPNMIAPYNMFTDPHFQPIGRSMLHRALKLIILRNKLYYLWIETGKIFFKLNTFLRGKTDFWKAVNEEQYPQMGLYKSEYIGRLGPLNYDLPGVDNIVLEDDDIDDIGGRDLSYDVGEISDAHSIPNSYNWKCGPLAISELDDSQPGFDFSTLESIMSLNRTLNISNITRAVKIQILEKNWVMASVEANSFILHDIHRLAMNENEDEITTEKIKKKKPSRANQKDGKQFDADYKILISTNILAKKKQMRKIMLIEYAKE</sequence>
<evidence type="ECO:0000313" key="2">
    <source>
        <dbReference type="Proteomes" id="UP001211907"/>
    </source>
</evidence>
<name>A0AAD5T776_9FUNG</name>
<protein>
    <submittedName>
        <fullName evidence="1">Uncharacterized protein</fullName>
    </submittedName>
</protein>
<dbReference type="EMBL" id="JADGJH010000286">
    <property type="protein sequence ID" value="KAJ3131653.1"/>
    <property type="molecule type" value="Genomic_DNA"/>
</dbReference>